<organism evidence="6 7">
    <name type="scientific">Panacagrimonas perspica</name>
    <dbReference type="NCBI Taxonomy" id="381431"/>
    <lineage>
        <taxon>Bacteria</taxon>
        <taxon>Pseudomonadati</taxon>
        <taxon>Pseudomonadota</taxon>
        <taxon>Gammaproteobacteria</taxon>
        <taxon>Nevskiales</taxon>
        <taxon>Nevskiaceae</taxon>
        <taxon>Panacagrimonas</taxon>
    </lineage>
</organism>
<dbReference type="PANTHER" id="PTHR47752:SF1">
    <property type="entry name" value="HTH-TYPE TRANSCRIPTIONAL REPRESSOR FABR"/>
    <property type="match status" value="1"/>
</dbReference>
<dbReference type="InterPro" id="IPR009057">
    <property type="entry name" value="Homeodomain-like_sf"/>
</dbReference>
<dbReference type="EMBL" id="SOBT01000009">
    <property type="protein sequence ID" value="TDU28033.1"/>
    <property type="molecule type" value="Genomic_DNA"/>
</dbReference>
<dbReference type="Gene3D" id="1.10.10.60">
    <property type="entry name" value="Homeodomain-like"/>
    <property type="match status" value="1"/>
</dbReference>
<keyword evidence="7" id="KW-1185">Reference proteome</keyword>
<keyword evidence="4" id="KW-0472">Membrane</keyword>
<evidence type="ECO:0000313" key="6">
    <source>
        <dbReference type="EMBL" id="TDU28033.1"/>
    </source>
</evidence>
<evidence type="ECO:0000256" key="3">
    <source>
        <dbReference type="SAM" id="MobiDB-lite"/>
    </source>
</evidence>
<feature type="DNA-binding region" description="H-T-H motif" evidence="2">
    <location>
        <begin position="43"/>
        <end position="62"/>
    </location>
</feature>
<protein>
    <submittedName>
        <fullName evidence="6">TetR family transcriptional regulator</fullName>
    </submittedName>
</protein>
<dbReference type="PROSITE" id="PS50977">
    <property type="entry name" value="HTH_TETR_2"/>
    <property type="match status" value="1"/>
</dbReference>
<dbReference type="Gene3D" id="1.10.357.10">
    <property type="entry name" value="Tetracycline Repressor, domain 2"/>
    <property type="match status" value="1"/>
</dbReference>
<feature type="domain" description="HTH tetR-type" evidence="5">
    <location>
        <begin position="19"/>
        <end position="80"/>
    </location>
</feature>
<dbReference type="GO" id="GO:0003677">
    <property type="term" value="F:DNA binding"/>
    <property type="evidence" value="ECO:0007669"/>
    <property type="project" value="UniProtKB-UniRule"/>
</dbReference>
<evidence type="ECO:0000256" key="2">
    <source>
        <dbReference type="PROSITE-ProRule" id="PRU00335"/>
    </source>
</evidence>
<comment type="caution">
    <text evidence="6">The sequence shown here is derived from an EMBL/GenBank/DDBJ whole genome shotgun (WGS) entry which is preliminary data.</text>
</comment>
<feature type="region of interest" description="Disordered" evidence="3">
    <location>
        <begin position="1"/>
        <end position="22"/>
    </location>
</feature>
<evidence type="ECO:0000259" key="5">
    <source>
        <dbReference type="PROSITE" id="PS50977"/>
    </source>
</evidence>
<dbReference type="Proteomes" id="UP000295341">
    <property type="component" value="Unassembled WGS sequence"/>
</dbReference>
<dbReference type="PANTHER" id="PTHR47752">
    <property type="entry name" value="HTH-TYPE TRANSCRIPTIONAL REPRESSOR FABR"/>
    <property type="match status" value="1"/>
</dbReference>
<reference evidence="6 7" key="1">
    <citation type="submission" date="2019-03" db="EMBL/GenBank/DDBJ databases">
        <title>Genomic Encyclopedia of Type Strains, Phase IV (KMG-IV): sequencing the most valuable type-strain genomes for metagenomic binning, comparative biology and taxonomic classification.</title>
        <authorList>
            <person name="Goeker M."/>
        </authorList>
    </citation>
    <scope>NUCLEOTIDE SEQUENCE [LARGE SCALE GENOMIC DNA]</scope>
    <source>
        <strain evidence="6 7">DSM 26377</strain>
    </source>
</reference>
<accession>A0A4S3K6S1</accession>
<evidence type="ECO:0000313" key="7">
    <source>
        <dbReference type="Proteomes" id="UP000295341"/>
    </source>
</evidence>
<keyword evidence="1 2" id="KW-0238">DNA-binding</keyword>
<dbReference type="InterPro" id="IPR001647">
    <property type="entry name" value="HTH_TetR"/>
</dbReference>
<sequence length="242" mass="27010">MADNSEKKKSPAKLPERPTSGRQKLMESALALAASTRSLATLGLREVARHAGLNPNTFYRHFKDFDDLGVAMLKELGTELRTGLRERRMRPAAKGFRLSDLSNPAEGLAQAQALARESVGLVLDFVKDHREAYIVGIRELHGTSPVMRKAMQQMLEDIAKDMTEDLLGVLKLPAVTPEEMIEVARVIVRQMVFFSMDYLDQPARQQEIKREAERFILLLFWGAIAARAPALLAQSGLKFPAI</sequence>
<keyword evidence="4" id="KW-1133">Transmembrane helix</keyword>
<keyword evidence="4" id="KW-0812">Transmembrane</keyword>
<evidence type="ECO:0000256" key="1">
    <source>
        <dbReference type="ARBA" id="ARBA00023125"/>
    </source>
</evidence>
<dbReference type="Pfam" id="PF00440">
    <property type="entry name" value="TetR_N"/>
    <property type="match status" value="1"/>
</dbReference>
<dbReference type="SUPFAM" id="SSF46689">
    <property type="entry name" value="Homeodomain-like"/>
    <property type="match status" value="1"/>
</dbReference>
<dbReference type="AlphaFoldDB" id="A0A4S3K6S1"/>
<dbReference type="RefSeq" id="WP_162851175.1">
    <property type="nucleotide sequence ID" value="NZ_MWIN01000010.1"/>
</dbReference>
<dbReference type="InterPro" id="IPR050692">
    <property type="entry name" value="HTH_transcr_repressor_FabR"/>
</dbReference>
<proteinExistence type="predicted"/>
<evidence type="ECO:0000256" key="4">
    <source>
        <dbReference type="SAM" id="Phobius"/>
    </source>
</evidence>
<gene>
    <name evidence="6" type="ORF">DFR24_2392</name>
</gene>
<name>A0A4S3K6S1_9GAMM</name>
<feature type="transmembrane region" description="Helical" evidence="4">
    <location>
        <begin position="215"/>
        <end position="237"/>
    </location>
</feature>